<keyword evidence="2" id="KW-1185">Reference proteome</keyword>
<evidence type="ECO:0000313" key="1">
    <source>
        <dbReference type="EMBL" id="GIM75618.1"/>
    </source>
</evidence>
<dbReference type="InterPro" id="IPR043519">
    <property type="entry name" value="NT_sf"/>
</dbReference>
<proteinExistence type="predicted"/>
<dbReference type="EMBL" id="BOQP01000024">
    <property type="protein sequence ID" value="GIM75618.1"/>
    <property type="molecule type" value="Genomic_DNA"/>
</dbReference>
<dbReference type="RefSeq" id="WP_212999310.1">
    <property type="nucleotide sequence ID" value="NZ_BAAATW010000013.1"/>
</dbReference>
<dbReference type="Proteomes" id="UP000680865">
    <property type="component" value="Unassembled WGS sequence"/>
</dbReference>
<protein>
    <submittedName>
        <fullName evidence="1">Uncharacterized protein</fullName>
    </submittedName>
</protein>
<gene>
    <name evidence="1" type="ORF">Aco04nite_46300</name>
</gene>
<sequence>MNEAAPAVDFTDDRLIRRLVTLVDYLGLDRRDFVIFGSGPLLAHNLRTRVSDLDIVARGAAWRCVSLHGMTGRGTHNNAPMAVFWGGLIQFSQGWISPDWDADDLIDRAETIQGLPFAQLTDVLRYKEALDRRKDRHDIQILRPLLS</sequence>
<reference evidence="1" key="1">
    <citation type="submission" date="2021-03" db="EMBL/GenBank/DDBJ databases">
        <title>Whole genome shotgun sequence of Actinoplanes consettensis NBRC 14913.</title>
        <authorList>
            <person name="Komaki H."/>
            <person name="Tamura T."/>
        </authorList>
    </citation>
    <scope>NUCLEOTIDE SEQUENCE</scope>
    <source>
        <strain evidence="1">NBRC 14913</strain>
    </source>
</reference>
<comment type="caution">
    <text evidence="1">The sequence shown here is derived from an EMBL/GenBank/DDBJ whole genome shotgun (WGS) entry which is preliminary data.</text>
</comment>
<accession>A0A919SRK7</accession>
<name>A0A919SRK7_9ACTN</name>
<evidence type="ECO:0000313" key="2">
    <source>
        <dbReference type="Proteomes" id="UP000680865"/>
    </source>
</evidence>
<dbReference type="SUPFAM" id="SSF81301">
    <property type="entry name" value="Nucleotidyltransferase"/>
    <property type="match status" value="1"/>
</dbReference>
<organism evidence="1 2">
    <name type="scientific">Winogradskya consettensis</name>
    <dbReference type="NCBI Taxonomy" id="113560"/>
    <lineage>
        <taxon>Bacteria</taxon>
        <taxon>Bacillati</taxon>
        <taxon>Actinomycetota</taxon>
        <taxon>Actinomycetes</taxon>
        <taxon>Micromonosporales</taxon>
        <taxon>Micromonosporaceae</taxon>
        <taxon>Winogradskya</taxon>
    </lineage>
</organism>
<dbReference type="AlphaFoldDB" id="A0A919SRK7"/>